<protein>
    <recommendedName>
        <fullName evidence="1">Abortive phage infection protein C-terminal domain-containing protein</fullName>
    </recommendedName>
</protein>
<dbReference type="Pfam" id="PF10592">
    <property type="entry name" value="AIPR"/>
    <property type="match status" value="1"/>
</dbReference>
<keyword evidence="3" id="KW-1185">Reference proteome</keyword>
<sequence>MTNAERLDQEIESLARELGAQYGRTKDDYYGLAFFQNILQLPRELAIQHNAFGNHDLGVDGYYFDQEQETFRIFQFKNSKNSKLFQPSMLQLLNKGIRSIFEDYSQRPVHQPIIDLARQRVRTAKDEISQVLVDFVFRGDPAEAEQSMALSDLREKIADMVWLTEEFFGERVPINVRFLCFDGIQPNTAVPTKFEIRMTSAAEMVGPEGMKMYLGFAPLLDLHAIYSILGRSFLESNIRFALPADGAVNRALYRTLSSIVLERNVDPRLFAFHHNGITLSSAFVQNSEAGVVVGRPRLLNGAQTVSTFAEFFDRNRHAFKAVEGEGSLSQIYLPCRIVVARTHEDVTEITINNNRQNPVLAWQLHANDQIQLLIEDWFKEDGIPYQRQQRAFSKMSAEEWQEKGYTETRSVELIRLARTYLAVEGELNRLAHIADEFENDANYRKLFGPHRLNFDRRKVVLCYKAGFKANVLVKEIREKGEKYEFVSKGRDLIYGLVCQGLLNDDRIEDLADEYGHNLSTLPGFVDHLCRLASAKVRFLIRDVAEDREFAEFVSEGKYAFLRSSRAFERCMKHAARRHGWKRHFLQSA</sequence>
<dbReference type="RefSeq" id="WP_172109874.1">
    <property type="nucleotide sequence ID" value="NZ_JABFDN010000002.1"/>
</dbReference>
<gene>
    <name evidence="2" type="ORF">HL667_07105</name>
</gene>
<proteinExistence type="predicted"/>
<comment type="caution">
    <text evidence="2">The sequence shown here is derived from an EMBL/GenBank/DDBJ whole genome shotgun (WGS) entry which is preliminary data.</text>
</comment>
<feature type="domain" description="Abortive phage infection protein C-terminal" evidence="1">
    <location>
        <begin position="234"/>
        <end position="412"/>
    </location>
</feature>
<dbReference type="InterPro" id="IPR018891">
    <property type="entry name" value="AIPR_C"/>
</dbReference>
<reference evidence="2" key="1">
    <citation type="submission" date="2020-05" db="EMBL/GenBank/DDBJ databases">
        <title>Nod-independent and nitrogen-fixing Bradyrhizobium aeschynomene sp. nov. isolated from nodules of Aeschynomene indica.</title>
        <authorList>
            <person name="Zhang Z."/>
        </authorList>
    </citation>
    <scope>NUCLEOTIDE SEQUENCE</scope>
    <source>
        <strain evidence="2">83012</strain>
    </source>
</reference>
<accession>A0ABX2C900</accession>
<evidence type="ECO:0000313" key="2">
    <source>
        <dbReference type="EMBL" id="NPU64754.1"/>
    </source>
</evidence>
<name>A0ABX2C900_9BRAD</name>
<evidence type="ECO:0000259" key="1">
    <source>
        <dbReference type="Pfam" id="PF10592"/>
    </source>
</evidence>
<dbReference type="Proteomes" id="UP000886476">
    <property type="component" value="Unassembled WGS sequence"/>
</dbReference>
<evidence type="ECO:0000313" key="3">
    <source>
        <dbReference type="Proteomes" id="UP000886476"/>
    </source>
</evidence>
<organism evidence="2 3">
    <name type="scientific">Bradyrhizobium aeschynomenes</name>
    <dbReference type="NCBI Taxonomy" id="2734909"/>
    <lineage>
        <taxon>Bacteria</taxon>
        <taxon>Pseudomonadati</taxon>
        <taxon>Pseudomonadota</taxon>
        <taxon>Alphaproteobacteria</taxon>
        <taxon>Hyphomicrobiales</taxon>
        <taxon>Nitrobacteraceae</taxon>
        <taxon>Bradyrhizobium</taxon>
    </lineage>
</organism>
<dbReference type="EMBL" id="JABFDN010000002">
    <property type="protein sequence ID" value="NPU64754.1"/>
    <property type="molecule type" value="Genomic_DNA"/>
</dbReference>